<sequence length="878" mass="92391">DETPHSRRDPGRGRHAGRRARTRPRAGSRLRVPRSRRARAFPAPPGRQQARADGGRAPRRRRHPAPRPPGPAGGRRRRVPVADARRGRTERHRPGTGRRAGAAAHRRAAGRAPRGRRGAVLQPRVRLRLQQVGRRGLSPLAARGAAARRGAGDPHVPAGRHRHRVQRNPARRPRAAPGVGHGGARRVQRRGRSLAVSRAAGPGAAPARGRQAVPVAAVARGRRHGAGARGRAGPADRPVALSAGHGQPFAPPLAGHGRAGAARRAHELPAPRLSRGRGAGAVHLGGNRHHLRPRRAARVRRRARSAALPAGGGGAAGALQPAGPRCAGRRPRGRARHPPSGASGHPGEQRHRGPRVRHRRGDPPGPGRGPAGGGRGGGRGGERRPHRAGRDVHAGPDGVERRSGAPHRPPSAAGARRRMERRAGGFRLPPRRFRHRPRRAVRPPLPGDGAGGRGAHRAVLPARAGGRRPVPLAAERLRARPPLRARPGTGARRSRHGRPRRGRRHGNPGRRHLPRGRSAAGRAAAAGDGGARRLGASRSARARAVDGIRPPAGVHGAPGVRGARRHQRHAAAGGAPGVEGARGRRARPLHPSRRGARGALHRPRARGHGGTRLSRRRRLPGAGWAPLHPRRADDRLSPRARAAAVPRRNVAGAGVRRARARGTARGVHRGRGRGRAAVPAEPGHHPRAAGRRRPGRGRPVALRRDRGRQPRVRGAHGPDGAQPAAAGLGFARRHHDRAVQQVRDRGGPLYAVPHHHGAPAWPGDGRGLAGAHHRPRAPRADHAQPHRAGGLGGMGAGARAVLRADVGPGVHARAGDGRPWRCAARRAAGGAARAGNVRLHGAGVLPPVSGGRARRLPPVRQPAGAGRPGRRGDPPQTL</sequence>
<feature type="region of interest" description="Disordered" evidence="1">
    <location>
        <begin position="1"/>
        <end position="725"/>
    </location>
</feature>
<feature type="compositionally biased region" description="Basic residues" evidence="1">
    <location>
        <begin position="183"/>
        <end position="192"/>
    </location>
</feature>
<feature type="compositionally biased region" description="Low complexity" evidence="1">
    <location>
        <begin position="516"/>
        <end position="526"/>
    </location>
</feature>
<feature type="compositionally biased region" description="Low complexity" evidence="1">
    <location>
        <begin position="317"/>
        <end position="326"/>
    </location>
</feature>
<dbReference type="EMBL" id="CADCTV010000205">
    <property type="protein sequence ID" value="CAA9308141.1"/>
    <property type="molecule type" value="Genomic_DNA"/>
</dbReference>
<feature type="compositionally biased region" description="Basic and acidic residues" evidence="1">
    <location>
        <begin position="1"/>
        <end position="12"/>
    </location>
</feature>
<gene>
    <name evidence="2" type="ORF">AVDCRST_MAG89-943</name>
</gene>
<feature type="compositionally biased region" description="Basic residues" evidence="1">
    <location>
        <begin position="327"/>
        <end position="337"/>
    </location>
</feature>
<evidence type="ECO:0000256" key="1">
    <source>
        <dbReference type="SAM" id="MobiDB-lite"/>
    </source>
</evidence>
<feature type="compositionally biased region" description="Basic residues" evidence="1">
    <location>
        <begin position="158"/>
        <end position="174"/>
    </location>
</feature>
<feature type="compositionally biased region" description="Basic residues" evidence="1">
    <location>
        <begin position="13"/>
        <end position="39"/>
    </location>
</feature>
<feature type="compositionally biased region" description="Low complexity" evidence="1">
    <location>
        <begin position="229"/>
        <end position="240"/>
    </location>
</feature>
<feature type="compositionally biased region" description="Low complexity" evidence="1">
    <location>
        <begin position="118"/>
        <end position="149"/>
    </location>
</feature>
<feature type="compositionally biased region" description="Basic residues" evidence="1">
    <location>
        <begin position="429"/>
        <end position="441"/>
    </location>
</feature>
<feature type="non-terminal residue" evidence="2">
    <location>
        <position position="878"/>
    </location>
</feature>
<feature type="compositionally biased region" description="Basic residues" evidence="1">
    <location>
        <begin position="656"/>
        <end position="674"/>
    </location>
</feature>
<feature type="compositionally biased region" description="Basic residues" evidence="1">
    <location>
        <begin position="286"/>
        <end position="304"/>
    </location>
</feature>
<feature type="compositionally biased region" description="Gly residues" evidence="1">
    <location>
        <begin position="368"/>
        <end position="379"/>
    </location>
</feature>
<proteinExistence type="predicted"/>
<feature type="compositionally biased region" description="Basic and acidic residues" evidence="1">
    <location>
        <begin position="380"/>
        <end position="403"/>
    </location>
</feature>
<evidence type="ECO:0000313" key="2">
    <source>
        <dbReference type="EMBL" id="CAA9308141.1"/>
    </source>
</evidence>
<name>A0A6J4KL45_9BACT</name>
<feature type="compositionally biased region" description="Basic residues" evidence="1">
    <location>
        <begin position="492"/>
        <end position="515"/>
    </location>
</feature>
<protein>
    <submittedName>
        <fullName evidence="2">Uncharacterized protein</fullName>
    </submittedName>
</protein>
<feature type="compositionally biased region" description="Basic residues" evidence="1">
    <location>
        <begin position="104"/>
        <end position="117"/>
    </location>
</feature>
<feature type="non-terminal residue" evidence="2">
    <location>
        <position position="1"/>
    </location>
</feature>
<feature type="compositionally biased region" description="Low complexity" evidence="1">
    <location>
        <begin position="639"/>
        <end position="655"/>
    </location>
</feature>
<feature type="compositionally biased region" description="Basic residues" evidence="1">
    <location>
        <begin position="685"/>
        <end position="696"/>
    </location>
</feature>
<feature type="compositionally biased region" description="Basic residues" evidence="1">
    <location>
        <begin position="583"/>
        <end position="619"/>
    </location>
</feature>
<dbReference type="AlphaFoldDB" id="A0A6J4KL45"/>
<feature type="region of interest" description="Disordered" evidence="1">
    <location>
        <begin position="838"/>
        <end position="878"/>
    </location>
</feature>
<accession>A0A6J4KL45</accession>
<organism evidence="2">
    <name type="scientific">uncultured Gemmatimonadota bacterium</name>
    <dbReference type="NCBI Taxonomy" id="203437"/>
    <lineage>
        <taxon>Bacteria</taxon>
        <taxon>Pseudomonadati</taxon>
        <taxon>Gemmatimonadota</taxon>
        <taxon>environmental samples</taxon>
    </lineage>
</organism>
<feature type="compositionally biased region" description="Low complexity" evidence="1">
    <location>
        <begin position="467"/>
        <end position="491"/>
    </location>
</feature>
<reference evidence="2" key="1">
    <citation type="submission" date="2020-02" db="EMBL/GenBank/DDBJ databases">
        <authorList>
            <person name="Meier V. D."/>
        </authorList>
    </citation>
    <scope>NUCLEOTIDE SEQUENCE</scope>
    <source>
        <strain evidence="2">AVDCRST_MAG89</strain>
    </source>
</reference>
<feature type="compositionally biased region" description="Low complexity" evidence="1">
    <location>
        <begin position="195"/>
        <end position="219"/>
    </location>
</feature>